<dbReference type="AlphaFoldDB" id="A0A7R9LWQ5"/>
<dbReference type="Proteomes" id="UP000728032">
    <property type="component" value="Unassembled WGS sequence"/>
</dbReference>
<proteinExistence type="predicted"/>
<sequence length="1181" mass="133193">MGVSDEEIHSDAEDHPLDVSIASGIAFEKQIPCYDYKSKDLLSLNDRHLSKFFKCLPELTADEGNDRQNRCFYSTNDGQEFCRHSQECHQHVLCIYCRIDGKVDDKDVEVFATTDTDRLVDHMIQTHGKRVHQCNQCLYRAISATHVQMHQISCHTQTWADHNANLTIDALDELREDICKIIVCKESDLGPDVDPIHVITNYAPKLDTDLDDDHSYCLYCGFHTAEVADVLIHCVDRHPDFAIDIYSADKENRYAVVDAVKEEPEESDEAVAEDSDSDSDSDVEKKADSQPLTSTFRTQCRVDCNADIPLISDGVLPYRPPRQQHTRPRRSLTFDAPNRAPTPPPNPIPIPSDDDDDYTAYHEPLADDYVSEFYDSVPSPSQFDVNFDNPIPSTSTGATHPPNRPFKPVFGANSKSKPKVSEKLVVEASRVGAKQGSFTDYQLHKLQRFGSLRVPKKHMSKKDQKRTSTPKGSTGDGLPPEIDLNMISNDLNMGSDEEEKTRSNAFKVIKRVGVPSAAAQIKGKTPKTPTKPQAFTYVPQTDEPNDDYVKLVNEEPIPRRGLKARFENMKHFDVFQPKRSAATNHMYKCTLCPAVEPFPSTKILFHLKDHNADHNLRCGHCDLIGGKLMITEHSKECHPSLPLKILKFIIDVNQSESVGMTSGASFVRNKVTARKSTATASTSGSVVKGGKGALTQKILNTLYVDLGPTGTDRKRSIDDTADDNPFKRVHSRTKVSSNLKRQKRDIDYDLSLDSDDGGDSGGPPSGDDYDDMPSDAESAANEVVMDENNDNNDVEVVMSPHKQSVARKSTAKPSSQSQSQPTTFLLTDDQIPSKYFCVFCREGFTINNKTEAIEHYKSHLKLGYQCCQCRFSCVAYSSMADHWKAVHKSDDMDFEENMPEEIRQWILDFLDNQLKYAVFSNQSVASSATDSGLNIVCPICVKAAHVCGLTPAPIDALWRAKLHICKHLHWLPMRCDLCTDMNTENNAFPNNPYILMKHLITVHFTDCENFYNISFRGQKAYNDMKREQLRLIERHYTEIRVTASDMIDSFFTQLLTEMDILYEDQLRDKFDIRKEIRINLSRCVHVKREPVDECDGDGEVEARDEVKDEVKREDKKDIKTEVKTEVKAEIKSEVKNEAKNEVKDETSGQPSQQYVSGGQSVWDQLYGTEDVILVSDSDDEN</sequence>
<feature type="domain" description="C2H2-type" evidence="2">
    <location>
        <begin position="866"/>
        <end position="887"/>
    </location>
</feature>
<feature type="compositionally biased region" description="Basic and acidic residues" evidence="1">
    <location>
        <begin position="1136"/>
        <end position="1146"/>
    </location>
</feature>
<dbReference type="InterPro" id="IPR013087">
    <property type="entry name" value="Znf_C2H2_type"/>
</dbReference>
<feature type="compositionally biased region" description="Acidic residues" evidence="1">
    <location>
        <begin position="748"/>
        <end position="758"/>
    </location>
</feature>
<name>A0A7R9LWQ5_9ACAR</name>
<evidence type="ECO:0000256" key="1">
    <source>
        <dbReference type="SAM" id="MobiDB-lite"/>
    </source>
</evidence>
<protein>
    <recommendedName>
        <fullName evidence="2">C2H2-type domain-containing protein</fullName>
    </recommendedName>
</protein>
<feature type="region of interest" description="Disordered" evidence="1">
    <location>
        <begin position="801"/>
        <end position="824"/>
    </location>
</feature>
<organism evidence="3">
    <name type="scientific">Oppiella nova</name>
    <dbReference type="NCBI Taxonomy" id="334625"/>
    <lineage>
        <taxon>Eukaryota</taxon>
        <taxon>Metazoa</taxon>
        <taxon>Ecdysozoa</taxon>
        <taxon>Arthropoda</taxon>
        <taxon>Chelicerata</taxon>
        <taxon>Arachnida</taxon>
        <taxon>Acari</taxon>
        <taxon>Acariformes</taxon>
        <taxon>Sarcoptiformes</taxon>
        <taxon>Oribatida</taxon>
        <taxon>Brachypylina</taxon>
        <taxon>Oppioidea</taxon>
        <taxon>Oppiidae</taxon>
        <taxon>Oppiella</taxon>
    </lineage>
</organism>
<dbReference type="SMART" id="SM00355">
    <property type="entry name" value="ZnF_C2H2"/>
    <property type="match status" value="7"/>
</dbReference>
<evidence type="ECO:0000313" key="3">
    <source>
        <dbReference type="EMBL" id="CAD7649349.1"/>
    </source>
</evidence>
<reference evidence="3" key="1">
    <citation type="submission" date="2020-11" db="EMBL/GenBank/DDBJ databases">
        <authorList>
            <person name="Tran Van P."/>
        </authorList>
    </citation>
    <scope>NUCLEOTIDE SEQUENCE</scope>
</reference>
<feature type="region of interest" description="Disordered" evidence="1">
    <location>
        <begin position="260"/>
        <end position="291"/>
    </location>
</feature>
<dbReference type="EMBL" id="CAJPVJ010003583">
    <property type="protein sequence ID" value="CAG2167746.1"/>
    <property type="molecule type" value="Genomic_DNA"/>
</dbReference>
<keyword evidence="4" id="KW-1185">Reference proteome</keyword>
<feature type="region of interest" description="Disordered" evidence="1">
    <location>
        <begin position="312"/>
        <end position="355"/>
    </location>
</feature>
<accession>A0A7R9LWQ5</accession>
<dbReference type="PROSITE" id="PS00028">
    <property type="entry name" value="ZINC_FINGER_C2H2_1"/>
    <property type="match status" value="1"/>
</dbReference>
<evidence type="ECO:0000259" key="2">
    <source>
        <dbReference type="PROSITE" id="PS00028"/>
    </source>
</evidence>
<gene>
    <name evidence="3" type="ORF">ONB1V03_LOCUS7243</name>
</gene>
<dbReference type="OrthoDB" id="6513105at2759"/>
<feature type="compositionally biased region" description="Polar residues" evidence="1">
    <location>
        <begin position="1147"/>
        <end position="1159"/>
    </location>
</feature>
<feature type="region of interest" description="Disordered" evidence="1">
    <location>
        <begin position="709"/>
        <end position="775"/>
    </location>
</feature>
<feature type="region of interest" description="Disordered" evidence="1">
    <location>
        <begin position="1136"/>
        <end position="1159"/>
    </location>
</feature>
<evidence type="ECO:0000313" key="4">
    <source>
        <dbReference type="Proteomes" id="UP000728032"/>
    </source>
</evidence>
<feature type="region of interest" description="Disordered" evidence="1">
    <location>
        <begin position="454"/>
        <end position="483"/>
    </location>
</feature>
<dbReference type="EMBL" id="OC918408">
    <property type="protein sequence ID" value="CAD7649349.1"/>
    <property type="molecule type" value="Genomic_DNA"/>
</dbReference>
<feature type="compositionally biased region" description="Pro residues" evidence="1">
    <location>
        <begin position="340"/>
        <end position="350"/>
    </location>
</feature>
<feature type="compositionally biased region" description="Acidic residues" evidence="1">
    <location>
        <begin position="263"/>
        <end position="281"/>
    </location>
</feature>